<sequence>MGKSDKTKSKNEKNIFCAAKSILTNDGMLKTLKTIKTSNKQKTENKNWEKILSVIINKPTQFSNPKQKREIFAILEFLKILKNGQITEEGKRFLLQNSKTRKWKIIFGYLQRTRFDDNSLIDGLIFILSQNLPQNDQTVFPQNDLNSTQKEIARAFENFGFLESVSVDPSRFCYRPTFVLKNLFSANRKNGFLVVETNFKIYGYTENDVHSFELGLFARINKKLPGFVSASITRESVIDAIKSNLSADLVVDYLRSNSRQLPKSNFEDLVPSNIIAQIRLWGKQLNRCEFGEAVLFDNFVDDDEFSKLKEKLIKSNDDILLSDINRKWLLSKK</sequence>
<name>A0ABV2AIZ2_9EUKA</name>
<evidence type="ECO:0000259" key="9">
    <source>
        <dbReference type="Pfam" id="PF18307"/>
    </source>
</evidence>
<comment type="subcellular location">
    <subcellularLocation>
        <location evidence="1 8">Nucleus</location>
    </subcellularLocation>
</comment>
<comment type="caution">
    <text evidence="10">The sequence shown here is derived from an EMBL/GenBank/DDBJ whole genome shotgun (WGS) entry which is preliminary data.</text>
</comment>
<keyword evidence="5 8" id="KW-0804">Transcription</keyword>
<dbReference type="Proteomes" id="UP001439008">
    <property type="component" value="Unassembled WGS sequence"/>
</dbReference>
<dbReference type="InterPro" id="IPR040662">
    <property type="entry name" value="Tfb2_C"/>
</dbReference>
<evidence type="ECO:0000256" key="5">
    <source>
        <dbReference type="ARBA" id="ARBA00023163"/>
    </source>
</evidence>
<evidence type="ECO:0000256" key="4">
    <source>
        <dbReference type="ARBA" id="ARBA00023015"/>
    </source>
</evidence>
<evidence type="ECO:0000256" key="2">
    <source>
        <dbReference type="ARBA" id="ARBA00007132"/>
    </source>
</evidence>
<dbReference type="Gene3D" id="3.30.70.2610">
    <property type="match status" value="1"/>
</dbReference>
<accession>A0ABV2AIZ2</accession>
<evidence type="ECO:0000256" key="6">
    <source>
        <dbReference type="ARBA" id="ARBA00023204"/>
    </source>
</evidence>
<proteinExistence type="inferred from homology"/>
<dbReference type="Pfam" id="PF03849">
    <property type="entry name" value="Tfb2"/>
    <property type="match status" value="1"/>
</dbReference>
<gene>
    <name evidence="10" type="primary">TFB2</name>
    <name evidence="10" type="ORF">MHBO_001433</name>
</gene>
<keyword evidence="7 8" id="KW-0539">Nucleus</keyword>
<keyword evidence="11" id="KW-1185">Reference proteome</keyword>
<protein>
    <recommendedName>
        <fullName evidence="8">General transcription factor IIH subunit 4</fullName>
    </recommendedName>
</protein>
<dbReference type="EMBL" id="JBDODL010000349">
    <property type="protein sequence ID" value="MES1919637.1"/>
    <property type="molecule type" value="Genomic_DNA"/>
</dbReference>
<reference evidence="10 11" key="1">
    <citation type="journal article" date="2024" name="BMC Biol.">
        <title>Comparative genomics of Ascetosporea gives new insight into the evolutionary basis for animal parasitism in Rhizaria.</title>
        <authorList>
            <person name="Hiltunen Thoren M."/>
            <person name="Onut-Brannstrom I."/>
            <person name="Alfjorden A."/>
            <person name="Peckova H."/>
            <person name="Swords F."/>
            <person name="Hooper C."/>
            <person name="Holzer A.S."/>
            <person name="Bass D."/>
            <person name="Burki F."/>
        </authorList>
    </citation>
    <scope>NUCLEOTIDE SEQUENCE [LARGE SCALE GENOMIC DNA]</scope>
    <source>
        <strain evidence="10">20-A016</strain>
    </source>
</reference>
<evidence type="ECO:0000256" key="1">
    <source>
        <dbReference type="ARBA" id="ARBA00004123"/>
    </source>
</evidence>
<comment type="similarity">
    <text evidence="2 8">Belongs to the TFB2 family.</text>
</comment>
<organism evidence="10 11">
    <name type="scientific">Bonamia ostreae</name>
    <dbReference type="NCBI Taxonomy" id="126728"/>
    <lineage>
        <taxon>Eukaryota</taxon>
        <taxon>Sar</taxon>
        <taxon>Rhizaria</taxon>
        <taxon>Endomyxa</taxon>
        <taxon>Ascetosporea</taxon>
        <taxon>Haplosporida</taxon>
        <taxon>Bonamia</taxon>
    </lineage>
</organism>
<dbReference type="PANTHER" id="PTHR13152">
    <property type="entry name" value="TFIIH, POLYPEPTIDE 4"/>
    <property type="match status" value="1"/>
</dbReference>
<feature type="domain" description="Transcription factor Tfb2 C-terminal" evidence="9">
    <location>
        <begin position="277"/>
        <end position="314"/>
    </location>
</feature>
<evidence type="ECO:0000256" key="8">
    <source>
        <dbReference type="RuleBase" id="RU364024"/>
    </source>
</evidence>
<evidence type="ECO:0000256" key="3">
    <source>
        <dbReference type="ARBA" id="ARBA00022763"/>
    </source>
</evidence>
<dbReference type="PANTHER" id="PTHR13152:SF0">
    <property type="entry name" value="GENERAL TRANSCRIPTION FACTOR IIH SUBUNIT 4"/>
    <property type="match status" value="1"/>
</dbReference>
<evidence type="ECO:0000256" key="7">
    <source>
        <dbReference type="ARBA" id="ARBA00023242"/>
    </source>
</evidence>
<evidence type="ECO:0000313" key="11">
    <source>
        <dbReference type="Proteomes" id="UP001439008"/>
    </source>
</evidence>
<comment type="function">
    <text evidence="8">Component of the general transcription and DNA repair factor IIH (TFIIH) core complex which is involved in general and transcription-coupled nucleotide excision repair (NER) of damaged DNA.</text>
</comment>
<keyword evidence="6 8" id="KW-0234">DNA repair</keyword>
<dbReference type="InterPro" id="IPR004598">
    <property type="entry name" value="TFIIH_p52/Tfb2"/>
</dbReference>
<dbReference type="Pfam" id="PF18307">
    <property type="entry name" value="Tfb2_C"/>
    <property type="match status" value="1"/>
</dbReference>
<keyword evidence="3 8" id="KW-0227">DNA damage</keyword>
<keyword evidence="4 8" id="KW-0805">Transcription regulation</keyword>
<evidence type="ECO:0000313" key="10">
    <source>
        <dbReference type="EMBL" id="MES1919637.1"/>
    </source>
</evidence>